<dbReference type="Proteomes" id="UP000552836">
    <property type="component" value="Unassembled WGS sequence"/>
</dbReference>
<dbReference type="EMBL" id="JAAMPA010000001">
    <property type="protein sequence ID" value="NIH68024.1"/>
    <property type="molecule type" value="Genomic_DNA"/>
</dbReference>
<reference evidence="1" key="1">
    <citation type="journal article" date="2014" name="Int. J. Syst. Evol. Microbiol.">
        <title>Complete genome of a new Firmicutes species belonging to the dominant human colonic microbiota ('Ruminococcus bicirculans') reveals two chromosomes and a selective capacity to utilize plant glucans.</title>
        <authorList>
            <consortium name="NISC Comparative Sequencing Program"/>
            <person name="Wegmann U."/>
            <person name="Louis P."/>
            <person name="Goesmann A."/>
            <person name="Henrissat B."/>
            <person name="Duncan S.H."/>
            <person name="Flint H.J."/>
        </authorList>
    </citation>
    <scope>NUCLEOTIDE SEQUENCE</scope>
    <source>
        <strain evidence="1">CGMCC 4.5581</strain>
    </source>
</reference>
<evidence type="ECO:0000313" key="3">
    <source>
        <dbReference type="Proteomes" id="UP000552836"/>
    </source>
</evidence>
<reference evidence="2 3" key="3">
    <citation type="submission" date="2020-02" db="EMBL/GenBank/DDBJ databases">
        <title>Sequencing the genomes of 1000 actinobacteria strains.</title>
        <authorList>
            <person name="Klenk H.-P."/>
        </authorList>
    </citation>
    <scope>NUCLEOTIDE SEQUENCE [LARGE SCALE GENOMIC DNA]</scope>
    <source>
        <strain evidence="2 3">DSM 45201</strain>
    </source>
</reference>
<organism evidence="2 3">
    <name type="scientific">Modestobacter marinus</name>
    <dbReference type="NCBI Taxonomy" id="477641"/>
    <lineage>
        <taxon>Bacteria</taxon>
        <taxon>Bacillati</taxon>
        <taxon>Actinomycetota</taxon>
        <taxon>Actinomycetes</taxon>
        <taxon>Geodermatophilales</taxon>
        <taxon>Geodermatophilaceae</taxon>
        <taxon>Modestobacter</taxon>
    </lineage>
</organism>
<evidence type="ECO:0000313" key="1">
    <source>
        <dbReference type="EMBL" id="GGL69379.1"/>
    </source>
</evidence>
<proteinExistence type="predicted"/>
<reference evidence="1" key="4">
    <citation type="submission" date="2024-05" db="EMBL/GenBank/DDBJ databases">
        <authorList>
            <person name="Sun Q."/>
            <person name="Zhou Y."/>
        </authorList>
    </citation>
    <scope>NUCLEOTIDE SEQUENCE</scope>
    <source>
        <strain evidence="1">CGMCC 4.5581</strain>
    </source>
</reference>
<protein>
    <submittedName>
        <fullName evidence="2">Uncharacterized protein</fullName>
    </submittedName>
</protein>
<dbReference type="EMBL" id="BMMI01000005">
    <property type="protein sequence ID" value="GGL69379.1"/>
    <property type="molecule type" value="Genomic_DNA"/>
</dbReference>
<accession>A0A846LNF8</accession>
<comment type="caution">
    <text evidence="2">The sequence shown here is derived from an EMBL/GenBank/DDBJ whole genome shotgun (WGS) entry which is preliminary data.</text>
</comment>
<dbReference type="AlphaFoldDB" id="A0A846LNF8"/>
<reference evidence="4" key="2">
    <citation type="journal article" date="2019" name="Int. J. Syst. Evol. Microbiol.">
        <title>The Global Catalogue of Microorganisms (GCM) 10K type strain sequencing project: providing services to taxonomists for standard genome sequencing and annotation.</title>
        <authorList>
            <consortium name="The Broad Institute Genomics Platform"/>
            <consortium name="The Broad Institute Genome Sequencing Center for Infectious Disease"/>
            <person name="Wu L."/>
            <person name="Ma J."/>
        </authorList>
    </citation>
    <scope>NUCLEOTIDE SEQUENCE [LARGE SCALE GENOMIC DNA]</scope>
    <source>
        <strain evidence="4">CGMCC 4.5581</strain>
    </source>
</reference>
<sequence length="163" mass="17507">MTGRASPRVKADLCWPATLPREVGLSAASALEAAGVEVTCRVQPVRRGVESAAEVLLTSSVLAPFLSTVFERLAADACTGLRDWVQSLLGTGQERAGARAVVFENEVTGAEFVFTAGLPAEAFRAAVEQGAEVEPGRWTWDASGREWVRFESGRRSRAGQEER</sequence>
<evidence type="ECO:0000313" key="2">
    <source>
        <dbReference type="EMBL" id="NIH68024.1"/>
    </source>
</evidence>
<gene>
    <name evidence="2" type="ORF">FB380_002470</name>
    <name evidence="1" type="ORF">GCM10011589_27170</name>
</gene>
<dbReference type="Proteomes" id="UP000648663">
    <property type="component" value="Unassembled WGS sequence"/>
</dbReference>
<dbReference type="RefSeq" id="WP_166755311.1">
    <property type="nucleotide sequence ID" value="NZ_BAABJU010000015.1"/>
</dbReference>
<keyword evidence="4" id="KW-1185">Reference proteome</keyword>
<name>A0A846LNF8_9ACTN</name>
<evidence type="ECO:0000313" key="4">
    <source>
        <dbReference type="Proteomes" id="UP000648663"/>
    </source>
</evidence>